<name>A0A1J1IL22_9DIPT</name>
<sequence>MKNNVKLSSVEDRHDKHIETLKHTPSHVKAFCDVKEYFRRSFIIWVRKICLKSNETIRIALNCELLAYCQEEKDILNIELLLLFNGESFQPRYLIKGLDCSMKDIKFHGSPTLTIFIH</sequence>
<gene>
    <name evidence="1" type="ORF">CLUMA_CG012534</name>
</gene>
<accession>A0A1J1IL22</accession>
<proteinExistence type="predicted"/>
<keyword evidence="2" id="KW-1185">Reference proteome</keyword>
<evidence type="ECO:0000313" key="1">
    <source>
        <dbReference type="EMBL" id="CRK99161.1"/>
    </source>
</evidence>
<dbReference type="Proteomes" id="UP000183832">
    <property type="component" value="Unassembled WGS sequence"/>
</dbReference>
<organism evidence="1 2">
    <name type="scientific">Clunio marinus</name>
    <dbReference type="NCBI Taxonomy" id="568069"/>
    <lineage>
        <taxon>Eukaryota</taxon>
        <taxon>Metazoa</taxon>
        <taxon>Ecdysozoa</taxon>
        <taxon>Arthropoda</taxon>
        <taxon>Hexapoda</taxon>
        <taxon>Insecta</taxon>
        <taxon>Pterygota</taxon>
        <taxon>Neoptera</taxon>
        <taxon>Endopterygota</taxon>
        <taxon>Diptera</taxon>
        <taxon>Nematocera</taxon>
        <taxon>Chironomoidea</taxon>
        <taxon>Chironomidae</taxon>
        <taxon>Clunio</taxon>
    </lineage>
</organism>
<dbReference type="AlphaFoldDB" id="A0A1J1IL22"/>
<protein>
    <submittedName>
        <fullName evidence="1">CLUMA_CG012534, isoform A</fullName>
    </submittedName>
</protein>
<dbReference type="EMBL" id="CVRI01000049">
    <property type="protein sequence ID" value="CRK99161.1"/>
    <property type="molecule type" value="Genomic_DNA"/>
</dbReference>
<evidence type="ECO:0000313" key="2">
    <source>
        <dbReference type="Proteomes" id="UP000183832"/>
    </source>
</evidence>
<reference evidence="1 2" key="1">
    <citation type="submission" date="2015-04" db="EMBL/GenBank/DDBJ databases">
        <authorList>
            <person name="Syromyatnikov M.Y."/>
            <person name="Popov V.N."/>
        </authorList>
    </citation>
    <scope>NUCLEOTIDE SEQUENCE [LARGE SCALE GENOMIC DNA]</scope>
</reference>